<evidence type="ECO:0000256" key="4">
    <source>
        <dbReference type="ARBA" id="ARBA00022694"/>
    </source>
</evidence>
<keyword evidence="4" id="KW-0819">tRNA processing</keyword>
<proteinExistence type="inferred from homology"/>
<accession>A0A6J3M6I7</accession>
<evidence type="ECO:0000313" key="9">
    <source>
        <dbReference type="RefSeq" id="XP_033460165.1"/>
    </source>
</evidence>
<feature type="region of interest" description="Disordered" evidence="7">
    <location>
        <begin position="83"/>
        <end position="109"/>
    </location>
</feature>
<dbReference type="Proteomes" id="UP000504637">
    <property type="component" value="Unplaced"/>
</dbReference>
<sequence length="584" mass="64596">MSANRGEIRPDAYVFLRLPNETLKLVQIKLNSIIDAGKIGSFPASSLIGRPYYYTYEFLEKQSGESYSRLRIVSPAELNAEAGLDDADTIDDSTDADTTGASNGLPEGHDLTVTDAKTVSKDNRMTIDHAGRQVLTQADIEELKKSTDGKEIIEKILANHTGLDEKTAFSKAKYMLRKHKKYLKRFTVLPMDLSHLIDHLIDKEASRIMEIREEALGLITAWSNAHYSGLDGLSSEQALTATDRGKWLVVDDTGGLVVAALAERMDILHVPEREREIPISETTNVTDAAANGNTAESGEAAAGQEISDTPVKVHRDFPIPASTNTITLIHPAVQPNVSLLKYFGYDTSNPGSGTEELEHPLHNHLKPLSWLQLLHPEDDPTYQEPEIISESLLSTWKSGKRGTYFKKRRRWERCRAIVDSTRQEGTFDGLVIATHLELSAVFRHALPLIRGGGTIVVYSPTAEPLVRLMDFYSKERRAAYIAHLIKGEIPDAQDFPLDPRLLLGPHLQTSRVRNWQCLPGRTHPLMTSRGGAEGFVFTARRVIPLEGGVEARGNFSTKKRKVVGSDVEAVVIATTPEPGEPMVT</sequence>
<dbReference type="Pfam" id="PF04189">
    <property type="entry name" value="Gcd10p"/>
    <property type="match status" value="1"/>
</dbReference>
<evidence type="ECO:0000256" key="1">
    <source>
        <dbReference type="ARBA" id="ARBA00004123"/>
    </source>
</evidence>
<keyword evidence="5" id="KW-0539">Nucleus</keyword>
<protein>
    <recommendedName>
        <fullName evidence="3">tRNA (adenine(58)-N(1))-methyltransferase non-catalytic subunit TRM6</fullName>
    </recommendedName>
    <alternativeName>
        <fullName evidence="6">tRNA(m1A58)-methyltransferase subunit TRM6</fullName>
    </alternativeName>
</protein>
<dbReference type="RefSeq" id="XP_033460165.1">
    <property type="nucleotide sequence ID" value="XM_033606457.1"/>
</dbReference>
<evidence type="ECO:0000256" key="7">
    <source>
        <dbReference type="SAM" id="MobiDB-lite"/>
    </source>
</evidence>
<evidence type="ECO:0000256" key="2">
    <source>
        <dbReference type="ARBA" id="ARBA00008320"/>
    </source>
</evidence>
<gene>
    <name evidence="9" type="ORF">K489DRAFT_388903</name>
</gene>
<dbReference type="GO" id="GO:0031515">
    <property type="term" value="C:tRNA (m1A) methyltransferase complex"/>
    <property type="evidence" value="ECO:0007669"/>
    <property type="project" value="InterPro"/>
</dbReference>
<comment type="subcellular location">
    <subcellularLocation>
        <location evidence="1">Nucleus</location>
    </subcellularLocation>
</comment>
<organism evidence="9">
    <name type="scientific">Dissoconium aciculare CBS 342.82</name>
    <dbReference type="NCBI Taxonomy" id="1314786"/>
    <lineage>
        <taxon>Eukaryota</taxon>
        <taxon>Fungi</taxon>
        <taxon>Dikarya</taxon>
        <taxon>Ascomycota</taxon>
        <taxon>Pezizomycotina</taxon>
        <taxon>Dothideomycetes</taxon>
        <taxon>Dothideomycetidae</taxon>
        <taxon>Mycosphaerellales</taxon>
        <taxon>Dissoconiaceae</taxon>
        <taxon>Dissoconium</taxon>
    </lineage>
</organism>
<dbReference type="OrthoDB" id="10254665at2759"/>
<dbReference type="AlphaFoldDB" id="A0A6J3M6I7"/>
<dbReference type="GeneID" id="54364257"/>
<dbReference type="GO" id="GO:0005634">
    <property type="term" value="C:nucleus"/>
    <property type="evidence" value="ECO:0007669"/>
    <property type="project" value="UniProtKB-SubCell"/>
</dbReference>
<evidence type="ECO:0000256" key="3">
    <source>
        <dbReference type="ARBA" id="ARBA00021704"/>
    </source>
</evidence>
<dbReference type="PANTHER" id="PTHR12945">
    <property type="entry name" value="TRANSLATION INITIATION FACTOR EIF3-RELATED"/>
    <property type="match status" value="1"/>
</dbReference>
<comment type="similarity">
    <text evidence="2">Belongs to the TRM6/GCD10 family.</text>
</comment>
<dbReference type="GO" id="GO:0030488">
    <property type="term" value="P:tRNA methylation"/>
    <property type="evidence" value="ECO:0007669"/>
    <property type="project" value="InterPro"/>
</dbReference>
<dbReference type="InterPro" id="IPR017423">
    <property type="entry name" value="TRM6"/>
</dbReference>
<name>A0A6J3M6I7_9PEZI</name>
<evidence type="ECO:0000256" key="6">
    <source>
        <dbReference type="ARBA" id="ARBA00032319"/>
    </source>
</evidence>
<feature type="compositionally biased region" description="Acidic residues" evidence="7">
    <location>
        <begin position="83"/>
        <end position="95"/>
    </location>
</feature>
<evidence type="ECO:0000313" key="8">
    <source>
        <dbReference type="Proteomes" id="UP000504637"/>
    </source>
</evidence>
<keyword evidence="8" id="KW-1185">Reference proteome</keyword>
<reference evidence="9" key="1">
    <citation type="submission" date="2020-01" db="EMBL/GenBank/DDBJ databases">
        <authorList>
            <consortium name="DOE Joint Genome Institute"/>
            <person name="Haridas S."/>
            <person name="Albert R."/>
            <person name="Binder M."/>
            <person name="Bloem J."/>
            <person name="Labutti K."/>
            <person name="Salamov A."/>
            <person name="Andreopoulos B."/>
            <person name="Baker S.E."/>
            <person name="Barry K."/>
            <person name="Bills G."/>
            <person name="Bluhm B.H."/>
            <person name="Cannon C."/>
            <person name="Castanera R."/>
            <person name="Culley D.E."/>
            <person name="Daum C."/>
            <person name="Ezra D."/>
            <person name="Gonzalez J.B."/>
            <person name="Henrissat B."/>
            <person name="Kuo A."/>
            <person name="Liang C."/>
            <person name="Lipzen A."/>
            <person name="Lutzoni F."/>
            <person name="Magnuson J."/>
            <person name="Mondo S."/>
            <person name="Nolan M."/>
            <person name="Ohm R."/>
            <person name="Pangilinan J."/>
            <person name="Park H.-J."/>
            <person name="Ramirez L."/>
            <person name="Alfaro M."/>
            <person name="Sun H."/>
            <person name="Tritt A."/>
            <person name="Yoshinaga Y."/>
            <person name="Zwiers L.-H."/>
            <person name="Turgeon B.G."/>
            <person name="Goodwin S.B."/>
            <person name="Spatafora J.W."/>
            <person name="Crous P.W."/>
            <person name="Grigoriev I.V."/>
        </authorList>
    </citation>
    <scope>NUCLEOTIDE SEQUENCE</scope>
    <source>
        <strain evidence="9">CBS 342.82</strain>
    </source>
</reference>
<evidence type="ECO:0000256" key="5">
    <source>
        <dbReference type="ARBA" id="ARBA00023242"/>
    </source>
</evidence>
<reference evidence="9" key="2">
    <citation type="submission" date="2020-04" db="EMBL/GenBank/DDBJ databases">
        <authorList>
            <consortium name="NCBI Genome Project"/>
        </authorList>
    </citation>
    <scope>NUCLEOTIDE SEQUENCE</scope>
    <source>
        <strain evidence="9">CBS 342.82</strain>
    </source>
</reference>
<dbReference type="PANTHER" id="PTHR12945:SF0">
    <property type="entry name" value="TRNA (ADENINE(58)-N(1))-METHYLTRANSFERASE NON-CATALYTIC SUBUNIT TRM6"/>
    <property type="match status" value="1"/>
</dbReference>
<reference evidence="9" key="3">
    <citation type="submission" date="2025-08" db="UniProtKB">
        <authorList>
            <consortium name="RefSeq"/>
        </authorList>
    </citation>
    <scope>IDENTIFICATION</scope>
    <source>
        <strain evidence="9">CBS 342.82</strain>
    </source>
</reference>